<dbReference type="EMBL" id="JAIWYP010000007">
    <property type="protein sequence ID" value="KAH3798356.1"/>
    <property type="molecule type" value="Genomic_DNA"/>
</dbReference>
<comment type="caution">
    <text evidence="1">The sequence shown here is derived from an EMBL/GenBank/DDBJ whole genome shotgun (WGS) entry which is preliminary data.</text>
</comment>
<dbReference type="Proteomes" id="UP000828390">
    <property type="component" value="Unassembled WGS sequence"/>
</dbReference>
<reference evidence="1" key="2">
    <citation type="submission" date="2020-11" db="EMBL/GenBank/DDBJ databases">
        <authorList>
            <person name="McCartney M.A."/>
            <person name="Auch B."/>
            <person name="Kono T."/>
            <person name="Mallez S."/>
            <person name="Becker A."/>
            <person name="Gohl D.M."/>
            <person name="Silverstein K.A.T."/>
            <person name="Koren S."/>
            <person name="Bechman K.B."/>
            <person name="Herman A."/>
            <person name="Abrahante J.E."/>
            <person name="Garbe J."/>
        </authorList>
    </citation>
    <scope>NUCLEOTIDE SEQUENCE</scope>
    <source>
        <strain evidence="1">Duluth1</strain>
        <tissue evidence="1">Whole animal</tissue>
    </source>
</reference>
<accession>A0A9D4FKG9</accession>
<sequence length="72" mass="8232">MYDNICIFYKQVYFDRLQVTDVKESTIFDPILATGDNSMTAAKVSRKPSVAARIGNWLRRLFSCIKKPKLTG</sequence>
<dbReference type="AlphaFoldDB" id="A0A9D4FKG9"/>
<name>A0A9D4FKG9_DREPO</name>
<protein>
    <submittedName>
        <fullName evidence="1">Uncharacterized protein</fullName>
    </submittedName>
</protein>
<evidence type="ECO:0000313" key="1">
    <source>
        <dbReference type="EMBL" id="KAH3798356.1"/>
    </source>
</evidence>
<organism evidence="1 2">
    <name type="scientific">Dreissena polymorpha</name>
    <name type="common">Zebra mussel</name>
    <name type="synonym">Mytilus polymorpha</name>
    <dbReference type="NCBI Taxonomy" id="45954"/>
    <lineage>
        <taxon>Eukaryota</taxon>
        <taxon>Metazoa</taxon>
        <taxon>Spiralia</taxon>
        <taxon>Lophotrochozoa</taxon>
        <taxon>Mollusca</taxon>
        <taxon>Bivalvia</taxon>
        <taxon>Autobranchia</taxon>
        <taxon>Heteroconchia</taxon>
        <taxon>Euheterodonta</taxon>
        <taxon>Imparidentia</taxon>
        <taxon>Neoheterodontei</taxon>
        <taxon>Myida</taxon>
        <taxon>Dreissenoidea</taxon>
        <taxon>Dreissenidae</taxon>
        <taxon>Dreissena</taxon>
    </lineage>
</organism>
<evidence type="ECO:0000313" key="2">
    <source>
        <dbReference type="Proteomes" id="UP000828390"/>
    </source>
</evidence>
<proteinExistence type="predicted"/>
<reference evidence="1" key="1">
    <citation type="journal article" date="2019" name="bioRxiv">
        <title>The Genome of the Zebra Mussel, Dreissena polymorpha: A Resource for Invasive Species Research.</title>
        <authorList>
            <person name="McCartney M.A."/>
            <person name="Auch B."/>
            <person name="Kono T."/>
            <person name="Mallez S."/>
            <person name="Zhang Y."/>
            <person name="Obille A."/>
            <person name="Becker A."/>
            <person name="Abrahante J.E."/>
            <person name="Garbe J."/>
            <person name="Badalamenti J.P."/>
            <person name="Herman A."/>
            <person name="Mangelson H."/>
            <person name="Liachko I."/>
            <person name="Sullivan S."/>
            <person name="Sone E.D."/>
            <person name="Koren S."/>
            <person name="Silverstein K.A.T."/>
            <person name="Beckman K.B."/>
            <person name="Gohl D.M."/>
        </authorList>
    </citation>
    <scope>NUCLEOTIDE SEQUENCE</scope>
    <source>
        <strain evidence="1">Duluth1</strain>
        <tissue evidence="1">Whole animal</tissue>
    </source>
</reference>
<gene>
    <name evidence="1" type="ORF">DPMN_151955</name>
</gene>
<keyword evidence="2" id="KW-1185">Reference proteome</keyword>